<dbReference type="EMBL" id="FOTK01000063">
    <property type="protein sequence ID" value="SFM83742.1"/>
    <property type="molecule type" value="Genomic_DNA"/>
</dbReference>
<keyword evidence="2" id="KW-1185">Reference proteome</keyword>
<proteinExistence type="predicted"/>
<organism evidence="1 2">
    <name type="scientific">Methylobacterium pseudosasicola</name>
    <dbReference type="NCBI Taxonomy" id="582667"/>
    <lineage>
        <taxon>Bacteria</taxon>
        <taxon>Pseudomonadati</taxon>
        <taxon>Pseudomonadota</taxon>
        <taxon>Alphaproteobacteria</taxon>
        <taxon>Hyphomicrobiales</taxon>
        <taxon>Methylobacteriaceae</taxon>
        <taxon>Methylobacterium</taxon>
    </lineage>
</organism>
<protein>
    <submittedName>
        <fullName evidence="1">Uncharacterized protein</fullName>
    </submittedName>
</protein>
<dbReference type="Proteomes" id="UP000199048">
    <property type="component" value="Unassembled WGS sequence"/>
</dbReference>
<name>A0A1I4U410_9HYPH</name>
<evidence type="ECO:0000313" key="2">
    <source>
        <dbReference type="Proteomes" id="UP000199048"/>
    </source>
</evidence>
<sequence>MSRATLIFWVDPSASPIMIDGRVLKAPYRMHPHGSRVSRRRCRSHSSKVMTSVGKAALEQHPSVMKRLAR</sequence>
<reference evidence="2" key="1">
    <citation type="submission" date="2016-10" db="EMBL/GenBank/DDBJ databases">
        <authorList>
            <person name="Varghese N."/>
            <person name="Submissions S."/>
        </authorList>
    </citation>
    <scope>NUCLEOTIDE SEQUENCE [LARGE SCALE GENOMIC DNA]</scope>
    <source>
        <strain evidence="2">BL36</strain>
    </source>
</reference>
<dbReference type="STRING" id="582667.SAMN05192568_10633"/>
<evidence type="ECO:0000313" key="1">
    <source>
        <dbReference type="EMBL" id="SFM83742.1"/>
    </source>
</evidence>
<dbReference type="AlphaFoldDB" id="A0A1I4U410"/>
<gene>
    <name evidence="1" type="ORF">SAMN05192568_10633</name>
</gene>
<accession>A0A1I4U410</accession>